<feature type="active site" description="Phosphoserine intermediate" evidence="2">
    <location>
        <position position="116"/>
    </location>
</feature>
<dbReference type="AlphaFoldDB" id="A0A1W2C9H4"/>
<dbReference type="InterPro" id="IPR001952">
    <property type="entry name" value="Alkaline_phosphatase"/>
</dbReference>
<evidence type="ECO:0000313" key="7">
    <source>
        <dbReference type="Proteomes" id="UP000192656"/>
    </source>
</evidence>
<evidence type="ECO:0000256" key="2">
    <source>
        <dbReference type="PIRSR" id="PIRSR601952-1"/>
    </source>
</evidence>
<dbReference type="InterPro" id="IPR017850">
    <property type="entry name" value="Alkaline_phosphatase_core_sf"/>
</dbReference>
<keyword evidence="7" id="KW-1185">Reference proteome</keyword>
<dbReference type="SUPFAM" id="SSF53649">
    <property type="entry name" value="Alkaline phosphatase-like"/>
    <property type="match status" value="1"/>
</dbReference>
<evidence type="ECO:0000256" key="3">
    <source>
        <dbReference type="PIRSR" id="PIRSR601952-2"/>
    </source>
</evidence>
<evidence type="ECO:0000256" key="5">
    <source>
        <dbReference type="SAM" id="SignalP"/>
    </source>
</evidence>
<feature type="chain" id="PRO_5012754703" evidence="5">
    <location>
        <begin position="21"/>
        <end position="512"/>
    </location>
</feature>
<dbReference type="EMBL" id="FWXR01000009">
    <property type="protein sequence ID" value="SMC81532.1"/>
    <property type="molecule type" value="Genomic_DNA"/>
</dbReference>
<accession>A0A1W2C9H4</accession>
<feature type="binding site" evidence="3">
    <location>
        <position position="327"/>
    </location>
    <ligand>
        <name>Zn(2+)</name>
        <dbReference type="ChEBI" id="CHEBI:29105"/>
        <label>2</label>
    </ligand>
</feature>
<dbReference type="PANTHER" id="PTHR11596:SF5">
    <property type="entry name" value="ALKALINE PHOSPHATASE"/>
    <property type="match status" value="1"/>
</dbReference>
<gene>
    <name evidence="6" type="ORF">SAMN06297251_10920</name>
</gene>
<keyword evidence="3" id="KW-0460">Magnesium</keyword>
<evidence type="ECO:0000313" key="6">
    <source>
        <dbReference type="EMBL" id="SMC81532.1"/>
    </source>
</evidence>
<feature type="binding site" evidence="3">
    <location>
        <position position="322"/>
    </location>
    <ligand>
        <name>Mg(2+)</name>
        <dbReference type="ChEBI" id="CHEBI:18420"/>
    </ligand>
</feature>
<feature type="binding site" evidence="3">
    <location>
        <position position="179"/>
    </location>
    <ligand>
        <name>Mg(2+)</name>
        <dbReference type="ChEBI" id="CHEBI:18420"/>
    </ligand>
</feature>
<dbReference type="SMART" id="SM00098">
    <property type="entry name" value="alkPPc"/>
    <property type="match status" value="1"/>
</dbReference>
<feature type="binding site" evidence="3">
    <location>
        <position position="65"/>
    </location>
    <ligand>
        <name>Zn(2+)</name>
        <dbReference type="ChEBI" id="CHEBI:29105"/>
        <label>2</label>
    </ligand>
</feature>
<dbReference type="Pfam" id="PF00245">
    <property type="entry name" value="Alk_phosphatase"/>
    <property type="match status" value="1"/>
</dbReference>
<dbReference type="Proteomes" id="UP000192656">
    <property type="component" value="Unassembled WGS sequence"/>
</dbReference>
<dbReference type="RefSeq" id="WP_084410186.1">
    <property type="nucleotide sequence ID" value="NZ_FWXR01000009.1"/>
</dbReference>
<dbReference type="GO" id="GO:0046872">
    <property type="term" value="F:metal ion binding"/>
    <property type="evidence" value="ECO:0007669"/>
    <property type="project" value="UniProtKB-KW"/>
</dbReference>
<protein>
    <submittedName>
        <fullName evidence="6">Alkaline phosphatase</fullName>
    </submittedName>
</protein>
<dbReference type="STRING" id="937218.SAMN06297251_10920"/>
<feature type="binding site" evidence="3">
    <location>
        <position position="368"/>
    </location>
    <ligand>
        <name>Zn(2+)</name>
        <dbReference type="ChEBI" id="CHEBI:29105"/>
        <label>2</label>
    </ligand>
</feature>
<dbReference type="OrthoDB" id="9794455at2"/>
<evidence type="ECO:0000256" key="1">
    <source>
        <dbReference type="ARBA" id="ARBA00022553"/>
    </source>
</evidence>
<name>A0A1W2C9H4_9HYPH</name>
<dbReference type="PRINTS" id="PR00113">
    <property type="entry name" value="ALKPHPHTASE"/>
</dbReference>
<organism evidence="6 7">
    <name type="scientific">Fulvimarina manganoxydans</name>
    <dbReference type="NCBI Taxonomy" id="937218"/>
    <lineage>
        <taxon>Bacteria</taxon>
        <taxon>Pseudomonadati</taxon>
        <taxon>Pseudomonadota</taxon>
        <taxon>Alphaproteobacteria</taxon>
        <taxon>Hyphomicrobiales</taxon>
        <taxon>Aurantimonadaceae</taxon>
        <taxon>Fulvimarina</taxon>
    </lineage>
</organism>
<evidence type="ECO:0000256" key="4">
    <source>
        <dbReference type="RuleBase" id="RU003946"/>
    </source>
</evidence>
<proteinExistence type="inferred from homology"/>
<feature type="binding site" evidence="3">
    <location>
        <position position="65"/>
    </location>
    <ligand>
        <name>Mg(2+)</name>
        <dbReference type="ChEBI" id="CHEBI:18420"/>
    </ligand>
</feature>
<comment type="cofactor">
    <cofactor evidence="3">
        <name>Zn(2+)</name>
        <dbReference type="ChEBI" id="CHEBI:29105"/>
    </cofactor>
    <text evidence="3">Binds 2 Zn(2+) ions.</text>
</comment>
<keyword evidence="3" id="KW-0479">Metal-binding</keyword>
<dbReference type="GO" id="GO:0004035">
    <property type="term" value="F:alkaline phosphatase activity"/>
    <property type="evidence" value="ECO:0007669"/>
    <property type="project" value="TreeGrafter"/>
</dbReference>
<feature type="binding site" evidence="3">
    <location>
        <position position="177"/>
    </location>
    <ligand>
        <name>Mg(2+)</name>
        <dbReference type="ChEBI" id="CHEBI:18420"/>
    </ligand>
</feature>
<comment type="similarity">
    <text evidence="4">Belongs to the alkaline phosphatase family.</text>
</comment>
<dbReference type="PANTHER" id="PTHR11596">
    <property type="entry name" value="ALKALINE PHOSPHATASE"/>
    <property type="match status" value="1"/>
</dbReference>
<comment type="cofactor">
    <cofactor evidence="3">
        <name>Mg(2+)</name>
        <dbReference type="ChEBI" id="CHEBI:18420"/>
    </cofactor>
    <text evidence="3">Binds 1 Mg(2+) ion.</text>
</comment>
<feature type="binding site" evidence="3">
    <location>
        <position position="331"/>
    </location>
    <ligand>
        <name>Zn(2+)</name>
        <dbReference type="ChEBI" id="CHEBI:29105"/>
        <label>2</label>
    </ligand>
</feature>
<keyword evidence="5" id="KW-0732">Signal</keyword>
<dbReference type="Gene3D" id="3.40.720.10">
    <property type="entry name" value="Alkaline Phosphatase, subunit A"/>
    <property type="match status" value="1"/>
</dbReference>
<sequence length="512" mass="54612">MKTAMIAAVSTALLTTTAYAQDAASSSVRQAESSWYKDGQARIQEMLARQPNTNRAKNVILFVADGNGVGTNFAIRLFAGQNQGEMGEEHVLPYETPDFHSALVKTYNINAQTPDSAPTAGAMNSGVKQRFNTINLSEEGRHDNCASEEGNRLTTFAELATEAGKSVGVVSTARITHATPAGVYAKTANRDWEAEAPEGCTDIATQLVDQMKAGVVDIALGGGGGMFFSEGANTEGAYKAKRTDGKNLVENATDAGAQYVYDATTLSGADMSGEKPVLGLFKDSHMSYEVDRPESEPSLTDMTKAAIDYLKTNDQGFYLEIEAGRVDHANHDGNAYRTLSDGEEFARAIALADELTDDEDTLLIVTADHEHAIAFNGYCGRGNPILGICYDVDAEGVKHSDTPLLADDGKPYTVIGYLNGAGSILTPKESAEGGEVFSGSRPDVTEDEATDVDYIQQALIPMSSETHSGEDVAVYAKGPWAHLFDGTIEQNYIFHVMHYAAMDASAEGASGQ</sequence>
<dbReference type="CDD" id="cd16012">
    <property type="entry name" value="ALP"/>
    <property type="match status" value="1"/>
</dbReference>
<feature type="binding site" evidence="3">
    <location>
        <position position="467"/>
    </location>
    <ligand>
        <name>Zn(2+)</name>
        <dbReference type="ChEBI" id="CHEBI:29105"/>
        <label>2</label>
    </ligand>
</feature>
<reference evidence="6 7" key="1">
    <citation type="submission" date="2017-04" db="EMBL/GenBank/DDBJ databases">
        <authorList>
            <person name="Afonso C.L."/>
            <person name="Miller P.J."/>
            <person name="Scott M.A."/>
            <person name="Spackman E."/>
            <person name="Goraichik I."/>
            <person name="Dimitrov K.M."/>
            <person name="Suarez D.L."/>
            <person name="Swayne D.E."/>
        </authorList>
    </citation>
    <scope>NUCLEOTIDE SEQUENCE [LARGE SCALE GENOMIC DNA]</scope>
    <source>
        <strain evidence="6 7">CGMCC 1.10972</strain>
    </source>
</reference>
<keyword evidence="3" id="KW-0862">Zinc</keyword>
<feature type="binding site" evidence="3">
    <location>
        <position position="369"/>
    </location>
    <ligand>
        <name>Zn(2+)</name>
        <dbReference type="ChEBI" id="CHEBI:29105"/>
        <label>2</label>
    </ligand>
</feature>
<feature type="signal peptide" evidence="5">
    <location>
        <begin position="1"/>
        <end position="20"/>
    </location>
</feature>
<keyword evidence="1" id="KW-0597">Phosphoprotein</keyword>